<dbReference type="GO" id="GO:0005506">
    <property type="term" value="F:iron ion binding"/>
    <property type="evidence" value="ECO:0007669"/>
    <property type="project" value="InterPro"/>
</dbReference>
<name>A0A0B0NRP5_GOSAR</name>
<dbReference type="KEGG" id="gab:108474754"/>
<evidence type="ECO:0000256" key="13">
    <source>
        <dbReference type="RuleBase" id="RU000461"/>
    </source>
</evidence>
<keyword evidence="5" id="KW-0812">Transmembrane</keyword>
<dbReference type="Pfam" id="PF00067">
    <property type="entry name" value="p450"/>
    <property type="match status" value="1"/>
</dbReference>
<evidence type="ECO:0000256" key="5">
    <source>
        <dbReference type="ARBA" id="ARBA00022692"/>
    </source>
</evidence>
<dbReference type="GO" id="GO:0016020">
    <property type="term" value="C:membrane"/>
    <property type="evidence" value="ECO:0007669"/>
    <property type="project" value="UniProtKB-SubCell"/>
</dbReference>
<dbReference type="OrthoDB" id="1470350at2759"/>
<dbReference type="PRINTS" id="PR00385">
    <property type="entry name" value="P450"/>
</dbReference>
<dbReference type="InterPro" id="IPR002401">
    <property type="entry name" value="Cyt_P450_E_grp-I"/>
</dbReference>
<dbReference type="Gene3D" id="1.10.630.10">
    <property type="entry name" value="Cytochrome P450"/>
    <property type="match status" value="1"/>
</dbReference>
<evidence type="ECO:0000256" key="9">
    <source>
        <dbReference type="ARBA" id="ARBA00023004"/>
    </source>
</evidence>
<evidence type="ECO:0000256" key="3">
    <source>
        <dbReference type="ARBA" id="ARBA00010617"/>
    </source>
</evidence>
<dbReference type="Proteomes" id="UP000032142">
    <property type="component" value="Unassembled WGS sequence"/>
</dbReference>
<protein>
    <submittedName>
        <fullName evidence="14">Secologanin synthase</fullName>
    </submittedName>
</protein>
<evidence type="ECO:0000256" key="7">
    <source>
        <dbReference type="ARBA" id="ARBA00022989"/>
    </source>
</evidence>
<dbReference type="EMBL" id="KN401692">
    <property type="protein sequence ID" value="KHG14489.1"/>
    <property type="molecule type" value="Genomic_DNA"/>
</dbReference>
<evidence type="ECO:0000256" key="2">
    <source>
        <dbReference type="ARBA" id="ARBA00004167"/>
    </source>
</evidence>
<comment type="subcellular location">
    <subcellularLocation>
        <location evidence="2">Membrane</location>
        <topology evidence="2">Single-pass membrane protein</topology>
    </subcellularLocation>
</comment>
<evidence type="ECO:0000256" key="10">
    <source>
        <dbReference type="ARBA" id="ARBA00023033"/>
    </source>
</evidence>
<dbReference type="InterPro" id="IPR036396">
    <property type="entry name" value="Cyt_P450_sf"/>
</dbReference>
<dbReference type="InterPro" id="IPR001128">
    <property type="entry name" value="Cyt_P450"/>
</dbReference>
<keyword evidence="11" id="KW-0472">Membrane</keyword>
<keyword evidence="7" id="KW-1133">Transmembrane helix</keyword>
<keyword evidence="8 13" id="KW-0560">Oxidoreductase</keyword>
<dbReference type="InterPro" id="IPR017972">
    <property type="entry name" value="Cyt_P450_CS"/>
</dbReference>
<evidence type="ECO:0000256" key="1">
    <source>
        <dbReference type="ARBA" id="ARBA00001971"/>
    </source>
</evidence>
<reference evidence="15" key="1">
    <citation type="submission" date="2014-09" db="EMBL/GenBank/DDBJ databases">
        <authorList>
            <person name="Mudge J."/>
            <person name="Ramaraj T."/>
            <person name="Lindquist I.E."/>
            <person name="Bharti A.K."/>
            <person name="Sundararajan A."/>
            <person name="Cameron C.T."/>
            <person name="Woodward J.E."/>
            <person name="May G.D."/>
            <person name="Brubaker C."/>
            <person name="Broadhvest J."/>
            <person name="Wilkins T.A."/>
        </authorList>
    </citation>
    <scope>NUCLEOTIDE SEQUENCE</scope>
    <source>
        <strain evidence="15">cv. AKA8401</strain>
    </source>
</reference>
<feature type="binding site" description="axial binding residue" evidence="12">
    <location>
        <position position="469"/>
    </location>
    <ligand>
        <name>heme</name>
        <dbReference type="ChEBI" id="CHEBI:30413"/>
    </ligand>
    <ligandPart>
        <name>Fe</name>
        <dbReference type="ChEBI" id="CHEBI:18248"/>
    </ligandPart>
</feature>
<dbReference type="PROSITE" id="PS00086">
    <property type="entry name" value="CYTOCHROME_P450"/>
    <property type="match status" value="1"/>
</dbReference>
<evidence type="ECO:0000256" key="6">
    <source>
        <dbReference type="ARBA" id="ARBA00022723"/>
    </source>
</evidence>
<keyword evidence="15" id="KW-1185">Reference proteome</keyword>
<keyword evidence="9 12" id="KW-0408">Iron</keyword>
<comment type="cofactor">
    <cofactor evidence="1 12">
        <name>heme</name>
        <dbReference type="ChEBI" id="CHEBI:30413"/>
    </cofactor>
</comment>
<dbReference type="PANTHER" id="PTHR24282">
    <property type="entry name" value="CYTOCHROME P450 FAMILY MEMBER"/>
    <property type="match status" value="1"/>
</dbReference>
<keyword evidence="10 13" id="KW-0503">Monooxygenase</keyword>
<comment type="similarity">
    <text evidence="3 13">Belongs to the cytochrome P450 family.</text>
</comment>
<evidence type="ECO:0000256" key="4">
    <source>
        <dbReference type="ARBA" id="ARBA00022617"/>
    </source>
</evidence>
<dbReference type="CDD" id="cd20642">
    <property type="entry name" value="CYP72"/>
    <property type="match status" value="1"/>
</dbReference>
<dbReference type="GO" id="GO:0004497">
    <property type="term" value="F:monooxygenase activity"/>
    <property type="evidence" value="ECO:0007669"/>
    <property type="project" value="UniProtKB-KW"/>
</dbReference>
<dbReference type="FunFam" id="1.10.630.10:FF:000029">
    <property type="entry name" value="Cytochrome P450 734A1"/>
    <property type="match status" value="1"/>
</dbReference>
<keyword evidence="6 12" id="KW-0479">Metal-binding</keyword>
<gene>
    <name evidence="14" type="ORF">F383_06038</name>
</gene>
<accession>A0A0B0NRP5</accession>
<evidence type="ECO:0000256" key="11">
    <source>
        <dbReference type="ARBA" id="ARBA00023136"/>
    </source>
</evidence>
<dbReference type="SUPFAM" id="SSF48264">
    <property type="entry name" value="Cytochrome P450"/>
    <property type="match status" value="1"/>
</dbReference>
<dbReference type="AlphaFoldDB" id="A0A0B0NRP5"/>
<dbReference type="GO" id="GO:0016705">
    <property type="term" value="F:oxidoreductase activity, acting on paired donors, with incorporation or reduction of molecular oxygen"/>
    <property type="evidence" value="ECO:0007669"/>
    <property type="project" value="InterPro"/>
</dbReference>
<evidence type="ECO:0000313" key="14">
    <source>
        <dbReference type="EMBL" id="KHG14489.1"/>
    </source>
</evidence>
<evidence type="ECO:0000256" key="12">
    <source>
        <dbReference type="PIRSR" id="PIRSR602401-1"/>
    </source>
</evidence>
<proteinExistence type="inferred from homology"/>
<keyword evidence="4 12" id="KW-0349">Heme</keyword>
<dbReference type="InterPro" id="IPR050665">
    <property type="entry name" value="Cytochrome_P450_Monooxygen"/>
</dbReference>
<evidence type="ECO:0000313" key="15">
    <source>
        <dbReference type="Proteomes" id="UP000032142"/>
    </source>
</evidence>
<sequence length="521" mass="59735">MEDPLVIIKPFLSLLAVGVLILCGWKILNWAWLTPKKLEKCLRQQGFNGNSYRLLFGEIKEMFTMTRQARSRPMSLTDDIAPYVIPYYHQTVTNYGKNSIRWFGPSPRVTIMDPELIREIFNKFNEFQKPRINPLITLLFSGILTLEGERWAKHRKIITPSFHLDKLKNMLPAFYECCTEMIEKWEEAVSVNGSSEVDVWPCLVNLTRDVISRAAFGSSYEEGRRIFLLLDEQTNLLTETVQSLYVPGWRFLPTKTNKKLKLMDKEIKDSLRELVKNREKAVKAGEVKNDDLLGILVESNFKEIEEHGDRKNMGMSIQDVVDECKLFYIAGQETTSVLLVWTMVLLARNPDWQTKAREEVFQVFSDGKPDPDGLSHLKVMTMILNEVLRLYPPVVMLGRSMAKDMKLGKLLLPAGAVISIPVLLIHHDQEIWGDDAHEFRPERFAEGVSKATKSNQLAFFPFGGGPRICIGQNFALMEAKMVLAMILKRFRFELSPSYAHSPITVITLRPQHGAHLILHKL</sequence>
<dbReference type="PANTHER" id="PTHR24282:SF255">
    <property type="entry name" value="CYTOCHROME P450 72A11-RELATED"/>
    <property type="match status" value="1"/>
</dbReference>
<dbReference type="PRINTS" id="PR00463">
    <property type="entry name" value="EP450I"/>
</dbReference>
<dbReference type="GO" id="GO:0020037">
    <property type="term" value="F:heme binding"/>
    <property type="evidence" value="ECO:0007669"/>
    <property type="project" value="InterPro"/>
</dbReference>
<evidence type="ECO:0000256" key="8">
    <source>
        <dbReference type="ARBA" id="ARBA00023002"/>
    </source>
</evidence>
<dbReference type="OMA" id="MNRIYVW"/>
<organism evidence="14 15">
    <name type="scientific">Gossypium arboreum</name>
    <name type="common">Tree cotton</name>
    <name type="synonym">Gossypium nanking</name>
    <dbReference type="NCBI Taxonomy" id="29729"/>
    <lineage>
        <taxon>Eukaryota</taxon>
        <taxon>Viridiplantae</taxon>
        <taxon>Streptophyta</taxon>
        <taxon>Embryophyta</taxon>
        <taxon>Tracheophyta</taxon>
        <taxon>Spermatophyta</taxon>
        <taxon>Magnoliopsida</taxon>
        <taxon>eudicotyledons</taxon>
        <taxon>Gunneridae</taxon>
        <taxon>Pentapetalae</taxon>
        <taxon>rosids</taxon>
        <taxon>malvids</taxon>
        <taxon>Malvales</taxon>
        <taxon>Malvaceae</taxon>
        <taxon>Malvoideae</taxon>
        <taxon>Gossypium</taxon>
    </lineage>
</organism>